<feature type="compositionally biased region" description="Low complexity" evidence="5">
    <location>
        <begin position="24"/>
        <end position="40"/>
    </location>
</feature>
<dbReference type="GO" id="GO:0045892">
    <property type="term" value="P:negative regulation of DNA-templated transcription"/>
    <property type="evidence" value="ECO:0007669"/>
    <property type="project" value="InterPro"/>
</dbReference>
<keyword evidence="1" id="KW-0805">Transcription regulation</keyword>
<dbReference type="Pfam" id="PF00440">
    <property type="entry name" value="TetR_N"/>
    <property type="match status" value="1"/>
</dbReference>
<keyword evidence="3" id="KW-0804">Transcription</keyword>
<dbReference type="GO" id="GO:0000976">
    <property type="term" value="F:transcription cis-regulatory region binding"/>
    <property type="evidence" value="ECO:0007669"/>
    <property type="project" value="TreeGrafter"/>
</dbReference>
<dbReference type="Gene3D" id="1.10.357.10">
    <property type="entry name" value="Tetracycline Repressor, domain 2"/>
    <property type="match status" value="1"/>
</dbReference>
<dbReference type="PANTHER" id="PTHR30055">
    <property type="entry name" value="HTH-TYPE TRANSCRIPTIONAL REGULATOR RUTR"/>
    <property type="match status" value="1"/>
</dbReference>
<dbReference type="Gene3D" id="1.10.10.60">
    <property type="entry name" value="Homeodomain-like"/>
    <property type="match status" value="1"/>
</dbReference>
<dbReference type="EMBL" id="JYFN01000001">
    <property type="protein sequence ID" value="KJE25529.1"/>
    <property type="molecule type" value="Genomic_DNA"/>
</dbReference>
<dbReference type="GO" id="GO:0003700">
    <property type="term" value="F:DNA-binding transcription factor activity"/>
    <property type="evidence" value="ECO:0007669"/>
    <property type="project" value="TreeGrafter"/>
</dbReference>
<evidence type="ECO:0000256" key="2">
    <source>
        <dbReference type="ARBA" id="ARBA00023125"/>
    </source>
</evidence>
<dbReference type="PATRIC" id="fig|1502723.3.peg.161"/>
<dbReference type="SUPFAM" id="SSF48498">
    <property type="entry name" value="Tetracyclin repressor-like, C-terminal domain"/>
    <property type="match status" value="1"/>
</dbReference>
<dbReference type="InterPro" id="IPR036271">
    <property type="entry name" value="Tet_transcr_reg_TetR-rel_C_sf"/>
</dbReference>
<evidence type="ECO:0000259" key="6">
    <source>
        <dbReference type="PROSITE" id="PS50977"/>
    </source>
</evidence>
<protein>
    <submittedName>
        <fullName evidence="7">Transcriptional regulator, TetR family</fullName>
    </submittedName>
</protein>
<dbReference type="InterPro" id="IPR050109">
    <property type="entry name" value="HTH-type_TetR-like_transc_reg"/>
</dbReference>
<dbReference type="PANTHER" id="PTHR30055:SF151">
    <property type="entry name" value="TRANSCRIPTIONAL REGULATORY PROTEIN"/>
    <property type="match status" value="1"/>
</dbReference>
<dbReference type="SUPFAM" id="SSF46689">
    <property type="entry name" value="Homeodomain-like"/>
    <property type="match status" value="1"/>
</dbReference>
<dbReference type="InterPro" id="IPR009057">
    <property type="entry name" value="Homeodomain-like_sf"/>
</dbReference>
<proteinExistence type="predicted"/>
<feature type="DNA-binding region" description="H-T-H motif" evidence="4">
    <location>
        <begin position="103"/>
        <end position="122"/>
    </location>
</feature>
<dbReference type="InterPro" id="IPR001647">
    <property type="entry name" value="HTH_TetR"/>
</dbReference>
<dbReference type="PROSITE" id="PS50977">
    <property type="entry name" value="HTH_TETR_2"/>
    <property type="match status" value="1"/>
</dbReference>
<evidence type="ECO:0000256" key="5">
    <source>
        <dbReference type="SAM" id="MobiDB-lite"/>
    </source>
</evidence>
<feature type="region of interest" description="Disordered" evidence="5">
    <location>
        <begin position="1"/>
        <end position="71"/>
    </location>
</feature>
<name>A0A0D8BNE0_9ACTN</name>
<accession>A0A0D8BNE0</accession>
<evidence type="ECO:0000313" key="7">
    <source>
        <dbReference type="EMBL" id="KJE25529.1"/>
    </source>
</evidence>
<evidence type="ECO:0000313" key="8">
    <source>
        <dbReference type="Proteomes" id="UP000032545"/>
    </source>
</evidence>
<evidence type="ECO:0000256" key="4">
    <source>
        <dbReference type="PROSITE-ProRule" id="PRU00335"/>
    </source>
</evidence>
<dbReference type="AlphaFoldDB" id="A0A0D8BNE0"/>
<reference evidence="8" key="1">
    <citation type="submission" date="2015-02" db="EMBL/GenBank/DDBJ databases">
        <title>Draft Genome of Frankia sp. CpI1-S.</title>
        <authorList>
            <person name="Oshone R.T."/>
            <person name="Ngom M."/>
            <person name="Ghodhbane-Gtari F."/>
            <person name="Gtari M."/>
            <person name="Morris K."/>
            <person name="Thomas K."/>
            <person name="Sen A."/>
            <person name="Tisa L.S."/>
        </authorList>
    </citation>
    <scope>NUCLEOTIDE SEQUENCE [LARGE SCALE GENOMIC DNA]</scope>
    <source>
        <strain evidence="8">CpI1-S</strain>
    </source>
</reference>
<comment type="caution">
    <text evidence="7">The sequence shown here is derived from an EMBL/GenBank/DDBJ whole genome shotgun (WGS) entry which is preliminary data.</text>
</comment>
<feature type="domain" description="HTH tetR-type" evidence="6">
    <location>
        <begin position="80"/>
        <end position="140"/>
    </location>
</feature>
<evidence type="ECO:0000256" key="3">
    <source>
        <dbReference type="ARBA" id="ARBA00023163"/>
    </source>
</evidence>
<reference evidence="7 8" key="2">
    <citation type="journal article" date="2016" name="Genome Announc.">
        <title>Permanent Draft Genome Sequences for Two Variants of Frankia sp. Strain CpI1, the First Frankia Strain Isolated from Root Nodules of Comptonia peregrina.</title>
        <authorList>
            <person name="Oshone R."/>
            <person name="Hurst S.G.IV."/>
            <person name="Abebe-Akele F."/>
            <person name="Simpson S."/>
            <person name="Morris K."/>
            <person name="Thomas W.K."/>
            <person name="Tisa L.S."/>
        </authorList>
    </citation>
    <scope>NUCLEOTIDE SEQUENCE [LARGE SCALE GENOMIC DNA]</scope>
    <source>
        <strain evidence="8">CpI1-S</strain>
    </source>
</reference>
<organism evidence="7 8">
    <name type="scientific">Frankia torreyi</name>
    <dbReference type="NCBI Taxonomy" id="1856"/>
    <lineage>
        <taxon>Bacteria</taxon>
        <taxon>Bacillati</taxon>
        <taxon>Actinomycetota</taxon>
        <taxon>Actinomycetes</taxon>
        <taxon>Frankiales</taxon>
        <taxon>Frankiaceae</taxon>
        <taxon>Frankia</taxon>
    </lineage>
</organism>
<keyword evidence="2 4" id="KW-0238">DNA-binding</keyword>
<sequence>MGDHTRAERLPAVPTAFVPPAPAHRPAAPAGPTPTNLTPTSPTPTSPTLAGVTGAADRPAPAGGSSGIVWARPAERRRPRLTREAIVDAAVAMADAEGLEAVSIRRVAAALDARPMSLYSHFDRKDDLLALMNDQVAAEVIVPEPLPADWRDALRAIAHRTRDSSLRHPWVLQTLACHPRLGPNGLRHAEQSAAAVSALPLPPRRRGALLRAVDTYTLGHVTAELRERQGYLGGADRAGVQRYLTGVLESGQYPHLAQFHSQDLVLVGEDARESFAEGLEWLLAGIAAAIGATPS</sequence>
<gene>
    <name evidence="7" type="ORF">FF36_00145</name>
</gene>
<dbReference type="Pfam" id="PF02909">
    <property type="entry name" value="TetR_C_1"/>
    <property type="match status" value="1"/>
</dbReference>
<keyword evidence="8" id="KW-1185">Reference proteome</keyword>
<dbReference type="InterPro" id="IPR004111">
    <property type="entry name" value="Repressor_TetR_C"/>
</dbReference>
<evidence type="ECO:0000256" key="1">
    <source>
        <dbReference type="ARBA" id="ARBA00023015"/>
    </source>
</evidence>
<dbReference type="Proteomes" id="UP000032545">
    <property type="component" value="Unassembled WGS sequence"/>
</dbReference>